<evidence type="ECO:0000313" key="3">
    <source>
        <dbReference type="EMBL" id="GMA86495.1"/>
    </source>
</evidence>
<feature type="compositionally biased region" description="Low complexity" evidence="1">
    <location>
        <begin position="639"/>
        <end position="669"/>
    </location>
</feature>
<dbReference type="SUPFAM" id="SSF55073">
    <property type="entry name" value="Nucleotide cyclase"/>
    <property type="match status" value="1"/>
</dbReference>
<organism evidence="3 4">
    <name type="scientific">Angustibacter aerolatus</name>
    <dbReference type="NCBI Taxonomy" id="1162965"/>
    <lineage>
        <taxon>Bacteria</taxon>
        <taxon>Bacillati</taxon>
        <taxon>Actinomycetota</taxon>
        <taxon>Actinomycetes</taxon>
        <taxon>Kineosporiales</taxon>
        <taxon>Kineosporiaceae</taxon>
    </lineage>
</organism>
<dbReference type="InterPro" id="IPR029787">
    <property type="entry name" value="Nucleotide_cyclase"/>
</dbReference>
<name>A0ABQ6JGZ1_9ACTN</name>
<dbReference type="NCBIfam" id="TIGR00254">
    <property type="entry name" value="GGDEF"/>
    <property type="match status" value="1"/>
</dbReference>
<evidence type="ECO:0000256" key="1">
    <source>
        <dbReference type="SAM" id="MobiDB-lite"/>
    </source>
</evidence>
<dbReference type="Gene3D" id="3.30.450.40">
    <property type="match status" value="1"/>
</dbReference>
<proteinExistence type="predicted"/>
<dbReference type="SUPFAM" id="SSF55781">
    <property type="entry name" value="GAF domain-like"/>
    <property type="match status" value="1"/>
</dbReference>
<keyword evidence="4" id="KW-1185">Reference proteome</keyword>
<protein>
    <recommendedName>
        <fullName evidence="2">GGDEF domain-containing protein</fullName>
    </recommendedName>
</protein>
<dbReference type="Proteomes" id="UP001157017">
    <property type="component" value="Unassembled WGS sequence"/>
</dbReference>
<dbReference type="InterPro" id="IPR035919">
    <property type="entry name" value="EAL_sf"/>
</dbReference>
<feature type="compositionally biased region" description="Low complexity" evidence="1">
    <location>
        <begin position="619"/>
        <end position="629"/>
    </location>
</feature>
<comment type="caution">
    <text evidence="3">The sequence shown here is derived from an EMBL/GenBank/DDBJ whole genome shotgun (WGS) entry which is preliminary data.</text>
</comment>
<dbReference type="InterPro" id="IPR052155">
    <property type="entry name" value="Biofilm_reg_signaling"/>
</dbReference>
<dbReference type="Pfam" id="PF00563">
    <property type="entry name" value="EAL"/>
    <property type="match status" value="1"/>
</dbReference>
<dbReference type="InterPro" id="IPR000160">
    <property type="entry name" value="GGDEF_dom"/>
</dbReference>
<feature type="region of interest" description="Disordered" evidence="1">
    <location>
        <begin position="562"/>
        <end position="679"/>
    </location>
</feature>
<accession>A0ABQ6JGZ1</accession>
<dbReference type="InterPro" id="IPR035965">
    <property type="entry name" value="PAS-like_dom_sf"/>
</dbReference>
<reference evidence="4" key="1">
    <citation type="journal article" date="2019" name="Int. J. Syst. Evol. Microbiol.">
        <title>The Global Catalogue of Microorganisms (GCM) 10K type strain sequencing project: providing services to taxonomists for standard genome sequencing and annotation.</title>
        <authorList>
            <consortium name="The Broad Institute Genomics Platform"/>
            <consortium name="The Broad Institute Genome Sequencing Center for Infectious Disease"/>
            <person name="Wu L."/>
            <person name="Ma J."/>
        </authorList>
    </citation>
    <scope>NUCLEOTIDE SEQUENCE [LARGE SCALE GENOMIC DNA]</scope>
    <source>
        <strain evidence="4">NBRC 108730</strain>
    </source>
</reference>
<feature type="compositionally biased region" description="Basic residues" evidence="1">
    <location>
        <begin position="599"/>
        <end position="611"/>
    </location>
</feature>
<evidence type="ECO:0000313" key="4">
    <source>
        <dbReference type="Proteomes" id="UP001157017"/>
    </source>
</evidence>
<feature type="compositionally biased region" description="Basic and acidic residues" evidence="1">
    <location>
        <begin position="670"/>
        <end position="679"/>
    </location>
</feature>
<dbReference type="Gene3D" id="3.20.20.450">
    <property type="entry name" value="EAL domain"/>
    <property type="match status" value="1"/>
</dbReference>
<dbReference type="SUPFAM" id="SSF141868">
    <property type="entry name" value="EAL domain-like"/>
    <property type="match status" value="1"/>
</dbReference>
<dbReference type="EMBL" id="BSUZ01000001">
    <property type="protein sequence ID" value="GMA86495.1"/>
    <property type="molecule type" value="Genomic_DNA"/>
</dbReference>
<dbReference type="PROSITE" id="PS50887">
    <property type="entry name" value="GGDEF"/>
    <property type="match status" value="1"/>
</dbReference>
<dbReference type="PANTHER" id="PTHR44757">
    <property type="entry name" value="DIGUANYLATE CYCLASE DGCP"/>
    <property type="match status" value="1"/>
</dbReference>
<dbReference type="PANTHER" id="PTHR44757:SF2">
    <property type="entry name" value="BIOFILM ARCHITECTURE MAINTENANCE PROTEIN MBAA"/>
    <property type="match status" value="1"/>
</dbReference>
<dbReference type="Gene3D" id="3.30.70.270">
    <property type="match status" value="1"/>
</dbReference>
<gene>
    <name evidence="3" type="ORF">GCM10025868_17450</name>
</gene>
<feature type="compositionally biased region" description="Basic and acidic residues" evidence="1">
    <location>
        <begin position="588"/>
        <end position="598"/>
    </location>
</feature>
<dbReference type="InterPro" id="IPR029016">
    <property type="entry name" value="GAF-like_dom_sf"/>
</dbReference>
<dbReference type="SMART" id="SM00267">
    <property type="entry name" value="GGDEF"/>
    <property type="match status" value="1"/>
</dbReference>
<feature type="domain" description="GGDEF" evidence="2">
    <location>
        <begin position="261"/>
        <end position="404"/>
    </location>
</feature>
<dbReference type="InterPro" id="IPR001633">
    <property type="entry name" value="EAL_dom"/>
</dbReference>
<dbReference type="InterPro" id="IPR043128">
    <property type="entry name" value="Rev_trsase/Diguanyl_cyclase"/>
</dbReference>
<sequence length="679" mass="73416">MIQALCRGEVPRLPGGTLEAQARRADGTPLWIEMSLTGDTGLSHAHLVVRLRDVTDRRTAELCANLVRTAASTANSADNLADSAQQVLHDVCSRLGWVAGRAWTGGDAPASWYVREHRHPAGEVCPLEAHRALGSTDHLRRMARRGTAVLHTADLTRGDVRDALATCGVQRVVSVPVVAGGDVAGLFAFYVPRGAPAGEQVLQAIEQVGLLLGQVVERERSMQRLAFQAAHDPLTSLANRRRVLEEISVVQQRMADGSEQGRAAVLIVDVDRFKAWSTTRSGTSRATSCCRRSPPGCARWCPPSRLVGRLGSDEFVVLHRGEVLADGDAAPPGTALAEQAMAALTTSLDVAGQRVPLHVSIGVCPLGPDHAEAAHYPAAVLRDADAALRLAKRRGRSRVEVFDALLRSDTMTRMSDEAALGQAIAVDGLEPALPADHVARRGRADRRRGAGAMVATRARHGLARRVHPARRGERADRRAGRWVLRRACADAARWPTLLPEPAPHQRQRQRLQPAPAAPRFLDHVDEALLESGLPATRLIVEITESVLIDDTQTVDGVLKSLRRRGSASRSTTSAPATLARLRQGAARRHPEDRQELRRPDHRRRRGHRVQRGRAEGSPRRPACAPSPRASSRRTRPRRWPASAATAARASSGRAPARARACCTASPSARTPERAGRTSA</sequence>
<dbReference type="Pfam" id="PF00990">
    <property type="entry name" value="GGDEF"/>
    <property type="match status" value="1"/>
</dbReference>
<evidence type="ECO:0000259" key="2">
    <source>
        <dbReference type="PROSITE" id="PS50887"/>
    </source>
</evidence>
<dbReference type="CDD" id="cd01949">
    <property type="entry name" value="GGDEF"/>
    <property type="match status" value="1"/>
</dbReference>
<dbReference type="SUPFAM" id="SSF55785">
    <property type="entry name" value="PYP-like sensor domain (PAS domain)"/>
    <property type="match status" value="1"/>
</dbReference>
<feature type="compositionally biased region" description="Low complexity" evidence="1">
    <location>
        <begin position="567"/>
        <end position="582"/>
    </location>
</feature>